<reference evidence="3" key="1">
    <citation type="journal article" date="2019" name="Int. J. Syst. Evol. Microbiol.">
        <title>The Global Catalogue of Microorganisms (GCM) 10K type strain sequencing project: providing services to taxonomists for standard genome sequencing and annotation.</title>
        <authorList>
            <consortium name="The Broad Institute Genomics Platform"/>
            <consortium name="The Broad Institute Genome Sequencing Center for Infectious Disease"/>
            <person name="Wu L."/>
            <person name="Ma J."/>
        </authorList>
    </citation>
    <scope>NUCLEOTIDE SEQUENCE [LARGE SCALE GENOMIC DNA]</scope>
    <source>
        <strain evidence="3">JCM 31920</strain>
    </source>
</reference>
<dbReference type="SUPFAM" id="SSF56300">
    <property type="entry name" value="Metallo-dependent phosphatases"/>
    <property type="match status" value="1"/>
</dbReference>
<proteinExistence type="predicted"/>
<feature type="domain" description="Calcineurin-like phosphoesterase" evidence="1">
    <location>
        <begin position="35"/>
        <end position="211"/>
    </location>
</feature>
<organism evidence="2 3">
    <name type="scientific">Ravibacter arvi</name>
    <dbReference type="NCBI Taxonomy" id="2051041"/>
    <lineage>
        <taxon>Bacteria</taxon>
        <taxon>Pseudomonadati</taxon>
        <taxon>Bacteroidota</taxon>
        <taxon>Cytophagia</taxon>
        <taxon>Cytophagales</taxon>
        <taxon>Spirosomataceae</taxon>
        <taxon>Ravibacter</taxon>
    </lineage>
</organism>
<sequence>MTSLNISRRKWLKTAAPLLVAGSGTTLNFAPKPLIRFIVASDGHFGQPNTPFEQNHKTFVNWINQEKFQKGLDFVILNGDLIHDDPTLLYDFKTSLKPLLVPYYVTRGNHDKVALDVWKSTWGYPTNHSFTWARHAFLLLDTSNEAGKYLCPDIDWVKQELKKYEDEKGIFVFMHITPARWTTHGVDCKELRELFAATPNLKAIFHGHDHDQDSVKTEGGKPYFFDAHFGGSWGTTYKGYRVVEVAEDGTWSSYQFNASADPKINSFEGK</sequence>
<evidence type="ECO:0000313" key="2">
    <source>
        <dbReference type="EMBL" id="GAA4441337.1"/>
    </source>
</evidence>
<dbReference type="InterPro" id="IPR051918">
    <property type="entry name" value="STPP_CPPED1"/>
</dbReference>
<dbReference type="InterPro" id="IPR029052">
    <property type="entry name" value="Metallo-depent_PP-like"/>
</dbReference>
<dbReference type="PANTHER" id="PTHR43143:SF1">
    <property type="entry name" value="SERINE_THREONINE-PROTEIN PHOSPHATASE CPPED1"/>
    <property type="match status" value="1"/>
</dbReference>
<accession>A0ABP8M0H7</accession>
<dbReference type="InterPro" id="IPR004843">
    <property type="entry name" value="Calcineurin-like_PHP"/>
</dbReference>
<evidence type="ECO:0000313" key="3">
    <source>
        <dbReference type="Proteomes" id="UP001501508"/>
    </source>
</evidence>
<comment type="caution">
    <text evidence="2">The sequence shown here is derived from an EMBL/GenBank/DDBJ whole genome shotgun (WGS) entry which is preliminary data.</text>
</comment>
<dbReference type="Gene3D" id="3.60.21.10">
    <property type="match status" value="1"/>
</dbReference>
<protein>
    <recommendedName>
        <fullName evidence="1">Calcineurin-like phosphoesterase domain-containing protein</fullName>
    </recommendedName>
</protein>
<dbReference type="Pfam" id="PF00149">
    <property type="entry name" value="Metallophos"/>
    <property type="match status" value="1"/>
</dbReference>
<dbReference type="PANTHER" id="PTHR43143">
    <property type="entry name" value="METALLOPHOSPHOESTERASE, CALCINEURIN SUPERFAMILY"/>
    <property type="match status" value="1"/>
</dbReference>
<name>A0ABP8M0H7_9BACT</name>
<dbReference type="RefSeq" id="WP_345029883.1">
    <property type="nucleotide sequence ID" value="NZ_BAABEY010000025.1"/>
</dbReference>
<evidence type="ECO:0000259" key="1">
    <source>
        <dbReference type="Pfam" id="PF00149"/>
    </source>
</evidence>
<keyword evidence="3" id="KW-1185">Reference proteome</keyword>
<dbReference type="EMBL" id="BAABEY010000025">
    <property type="protein sequence ID" value="GAA4441337.1"/>
    <property type="molecule type" value="Genomic_DNA"/>
</dbReference>
<gene>
    <name evidence="2" type="ORF">GCM10023091_26460</name>
</gene>
<dbReference type="Proteomes" id="UP001501508">
    <property type="component" value="Unassembled WGS sequence"/>
</dbReference>